<keyword evidence="2" id="KW-1185">Reference proteome</keyword>
<gene>
    <name evidence="1" type="ORF">SBAD_LOCUS7420</name>
</gene>
<evidence type="ECO:0000313" key="3">
    <source>
        <dbReference type="WBParaSite" id="SBAD_0000769801-mRNA-1"/>
    </source>
</evidence>
<reference evidence="1 2" key="2">
    <citation type="submission" date="2018-11" db="EMBL/GenBank/DDBJ databases">
        <authorList>
            <consortium name="Pathogen Informatics"/>
        </authorList>
    </citation>
    <scope>NUCLEOTIDE SEQUENCE [LARGE SCALE GENOMIC DNA]</scope>
</reference>
<proteinExistence type="predicted"/>
<sequence>MGDFNVHVKVDAEKWNSVIGIKSSSHLNNNGISSVEECISIRDAECLTFALKKAQSYQPSITLLLMCCAVRNGIPRAKFANNAARLFEQIPVMTNDTKTEWQLFKSGILEDAADCCGCKLVGLPPRGQKRSSWWAREVQLAVKEKNEAFKKWLGNKEHSTRVR</sequence>
<dbReference type="Proteomes" id="UP000270296">
    <property type="component" value="Unassembled WGS sequence"/>
</dbReference>
<evidence type="ECO:0000313" key="1">
    <source>
        <dbReference type="EMBL" id="VDP13036.1"/>
    </source>
</evidence>
<reference evidence="3" key="1">
    <citation type="submission" date="2016-06" db="UniProtKB">
        <authorList>
            <consortium name="WormBaseParasite"/>
        </authorList>
    </citation>
    <scope>IDENTIFICATION</scope>
</reference>
<dbReference type="AlphaFoldDB" id="A0A183IUX3"/>
<accession>A0A183IUX3</accession>
<name>A0A183IUX3_9BILA</name>
<evidence type="ECO:0000313" key="2">
    <source>
        <dbReference type="Proteomes" id="UP000270296"/>
    </source>
</evidence>
<dbReference type="WBParaSite" id="SBAD_0000769801-mRNA-1">
    <property type="protein sequence ID" value="SBAD_0000769801-mRNA-1"/>
    <property type="gene ID" value="SBAD_0000769801"/>
</dbReference>
<protein>
    <submittedName>
        <fullName evidence="3">Endo/exonuclease/phosphatase domain-containing protein</fullName>
    </submittedName>
</protein>
<organism evidence="3">
    <name type="scientific">Soboliphyme baturini</name>
    <dbReference type="NCBI Taxonomy" id="241478"/>
    <lineage>
        <taxon>Eukaryota</taxon>
        <taxon>Metazoa</taxon>
        <taxon>Ecdysozoa</taxon>
        <taxon>Nematoda</taxon>
        <taxon>Enoplea</taxon>
        <taxon>Dorylaimia</taxon>
        <taxon>Dioctophymatida</taxon>
        <taxon>Dioctophymatoidea</taxon>
        <taxon>Soboliphymatidae</taxon>
        <taxon>Soboliphyme</taxon>
    </lineage>
</organism>
<dbReference type="EMBL" id="UZAM01010608">
    <property type="protein sequence ID" value="VDP13036.1"/>
    <property type="molecule type" value="Genomic_DNA"/>
</dbReference>